<dbReference type="Proteomes" id="UP000694546">
    <property type="component" value="Chromosome 14"/>
</dbReference>
<reference evidence="3" key="2">
    <citation type="submission" date="2025-09" db="UniProtKB">
        <authorList>
            <consortium name="Ensembl"/>
        </authorList>
    </citation>
    <scope>IDENTIFICATION</scope>
</reference>
<dbReference type="InterPro" id="IPR002110">
    <property type="entry name" value="Ankyrin_rpt"/>
</dbReference>
<keyword evidence="4" id="KW-1185">Reference proteome</keyword>
<feature type="region of interest" description="Disordered" evidence="2">
    <location>
        <begin position="652"/>
        <end position="685"/>
    </location>
</feature>
<evidence type="ECO:0000256" key="2">
    <source>
        <dbReference type="SAM" id="MobiDB-lite"/>
    </source>
</evidence>
<feature type="repeat" description="ANK" evidence="1">
    <location>
        <begin position="532"/>
        <end position="564"/>
    </location>
</feature>
<dbReference type="SUPFAM" id="SSF48403">
    <property type="entry name" value="Ankyrin repeat"/>
    <property type="match status" value="2"/>
</dbReference>
<dbReference type="GeneTree" id="ENSGT00940000156852"/>
<gene>
    <name evidence="3" type="primary">ankef1b</name>
</gene>
<accession>A0A8C5AQX1</accession>
<dbReference type="PROSITE" id="PS50088">
    <property type="entry name" value="ANK_REPEAT"/>
    <property type="match status" value="7"/>
</dbReference>
<evidence type="ECO:0000256" key="1">
    <source>
        <dbReference type="PROSITE-ProRule" id="PRU00023"/>
    </source>
</evidence>
<dbReference type="OMA" id="ATDNFMW"/>
<feature type="repeat" description="ANK" evidence="1">
    <location>
        <begin position="86"/>
        <end position="118"/>
    </location>
</feature>
<dbReference type="PANTHER" id="PTHR24127">
    <property type="entry name" value="ANKYRIN REPEAT AND EF-HAND DOMAIN-CONTAINING PROTEIN 1"/>
    <property type="match status" value="1"/>
</dbReference>
<evidence type="ECO:0000313" key="4">
    <source>
        <dbReference type="Proteomes" id="UP000694546"/>
    </source>
</evidence>
<dbReference type="AlphaFoldDB" id="A0A8C5AQX1"/>
<dbReference type="Gene3D" id="1.25.40.20">
    <property type="entry name" value="Ankyrin repeat-containing domain"/>
    <property type="match status" value="3"/>
</dbReference>
<dbReference type="InterPro" id="IPR052801">
    <property type="entry name" value="Ankyrin-EF-hand"/>
</dbReference>
<organism evidence="3 4">
    <name type="scientific">Gadus morhua</name>
    <name type="common">Atlantic cod</name>
    <dbReference type="NCBI Taxonomy" id="8049"/>
    <lineage>
        <taxon>Eukaryota</taxon>
        <taxon>Metazoa</taxon>
        <taxon>Chordata</taxon>
        <taxon>Craniata</taxon>
        <taxon>Vertebrata</taxon>
        <taxon>Euteleostomi</taxon>
        <taxon>Actinopterygii</taxon>
        <taxon>Neopterygii</taxon>
        <taxon>Teleostei</taxon>
        <taxon>Neoteleostei</taxon>
        <taxon>Acanthomorphata</taxon>
        <taxon>Zeiogadaria</taxon>
        <taxon>Gadariae</taxon>
        <taxon>Gadiformes</taxon>
        <taxon>Gadoidei</taxon>
        <taxon>Gadidae</taxon>
        <taxon>Gadus</taxon>
    </lineage>
</organism>
<name>A0A8C5AQX1_GADMO</name>
<feature type="repeat" description="ANK" evidence="1">
    <location>
        <begin position="223"/>
        <end position="255"/>
    </location>
</feature>
<dbReference type="SMART" id="SM00248">
    <property type="entry name" value="ANK"/>
    <property type="match status" value="9"/>
</dbReference>
<dbReference type="PRINTS" id="PR01415">
    <property type="entry name" value="ANKYRIN"/>
</dbReference>
<feature type="repeat" description="ANK" evidence="1">
    <location>
        <begin position="53"/>
        <end position="85"/>
    </location>
</feature>
<feature type="repeat" description="ANK" evidence="1">
    <location>
        <begin position="565"/>
        <end position="597"/>
    </location>
</feature>
<reference evidence="3" key="1">
    <citation type="submission" date="2025-08" db="UniProtKB">
        <authorList>
            <consortium name="Ensembl"/>
        </authorList>
    </citation>
    <scope>IDENTIFICATION</scope>
</reference>
<dbReference type="PROSITE" id="PS50297">
    <property type="entry name" value="ANK_REP_REGION"/>
    <property type="match status" value="5"/>
</dbReference>
<dbReference type="PANTHER" id="PTHR24127:SF1">
    <property type="entry name" value="ANKYRIN REPEAT AND EF-HAND DOMAIN-CONTAINING PROTEIN 1"/>
    <property type="match status" value="1"/>
</dbReference>
<sequence length="754" mass="82193">MAPGVQMRVASGHLEILQVYQLLQCVRHGDKNKIKKLLRLGVPNLLNLSEPSEGQAALHLACIAPDPEMVEFLLSQGALPIVQDLKGRTPAMMAAELGQDSTMVLLAKSQADMELVDHQGKGVLFYCLHPTALHQCCLQVALINGADPNNSSAAGVPVLVLACQRAPEFSSMGLSLLDQGADPNAVSQVTGLTALMEACRVGAVDLARDILQRGADPNALDQRRRTAAHLAAQGGFFEVLVLLSAYGADLGCADRDLSNPLHKAAAEGFADCCRFLAQRGCNTKQKNVDGLLPRQLATDKATSKELKKAESLQGKLSKPGAEDPNPSWKLTLHDWSCENQDALRTAMETMEDAEACLETVAMGTFSTVLKDHKAPLEEDQLLQIIQAHQQGGDQAMDLGEFFKGLGYLQKAFTLGSYDPKPEKKKKKAGKGPGRGKSVPPMPICVLPELLIRRRPDVRHPEFMIEQRQPAIDSGFFVPGRRPRNAIEDDRAWYIDQPDQVFIHINHCVKTSDLESLSLAFSQGVPVDVQDRYYKTPLMTACSIINLEVARFLISMGADVNSRDQLGWTPLHHACHTGRLDMVELLVSAGAKVDAAALHGGTPLMTAIDSRALCCVEYLINAGADVMAETKHGEDCLTLARSYDDDELSELVQSKVDRKHQHKEQKGNSGETSKKTPQDPPQQVQKPLKRGEDVLHLHHNISSGNGLKRDISFVPRLPLPPIPQPLSPQVRGCQATTAQLIDRSEERAPRTSVGF</sequence>
<evidence type="ECO:0000313" key="3">
    <source>
        <dbReference type="Ensembl" id="ENSGMOP00000035427.1"/>
    </source>
</evidence>
<feature type="region of interest" description="Disordered" evidence="2">
    <location>
        <begin position="418"/>
        <end position="438"/>
    </location>
</feature>
<dbReference type="Ensembl" id="ENSGMOT00000028932.1">
    <property type="protein sequence ID" value="ENSGMOP00000035427.1"/>
    <property type="gene ID" value="ENSGMOG00000006375.2"/>
</dbReference>
<keyword evidence="1" id="KW-0040">ANK repeat</keyword>
<dbReference type="OrthoDB" id="539213at2759"/>
<proteinExistence type="predicted"/>
<feature type="repeat" description="ANK" evidence="1">
    <location>
        <begin position="190"/>
        <end position="222"/>
    </location>
</feature>
<protein>
    <submittedName>
        <fullName evidence="3">Ankyrin repeat and EF-hand domain containing 1b</fullName>
    </submittedName>
</protein>
<dbReference type="Pfam" id="PF12796">
    <property type="entry name" value="Ank_2"/>
    <property type="match status" value="3"/>
</dbReference>
<feature type="repeat" description="ANK" evidence="1">
    <location>
        <begin position="598"/>
        <end position="630"/>
    </location>
</feature>
<dbReference type="InterPro" id="IPR036770">
    <property type="entry name" value="Ankyrin_rpt-contain_sf"/>
</dbReference>